<dbReference type="Proteomes" id="UP000467700">
    <property type="component" value="Unassembled WGS sequence"/>
</dbReference>
<accession>A0A8S0W4M1</accession>
<protein>
    <submittedName>
        <fullName evidence="1">Uncharacterized protein</fullName>
    </submittedName>
</protein>
<dbReference type="EMBL" id="CACVBS010000090">
    <property type="protein sequence ID" value="CAA7270325.1"/>
    <property type="molecule type" value="Genomic_DNA"/>
</dbReference>
<organism evidence="1 2">
    <name type="scientific">Cyclocybe aegerita</name>
    <name type="common">Black poplar mushroom</name>
    <name type="synonym">Agrocybe aegerita</name>
    <dbReference type="NCBI Taxonomy" id="1973307"/>
    <lineage>
        <taxon>Eukaryota</taxon>
        <taxon>Fungi</taxon>
        <taxon>Dikarya</taxon>
        <taxon>Basidiomycota</taxon>
        <taxon>Agaricomycotina</taxon>
        <taxon>Agaricomycetes</taxon>
        <taxon>Agaricomycetidae</taxon>
        <taxon>Agaricales</taxon>
        <taxon>Agaricineae</taxon>
        <taxon>Bolbitiaceae</taxon>
        <taxon>Cyclocybe</taxon>
    </lineage>
</organism>
<sequence>MLECESERKKERRLNCRRGPNSLQSRVDAKQCLLVRVFIALSSSSFFPLSMPDGPKGQLEDIRSKDKHLNLWRLCPHQMKQLRDDCKGYERDMMFYKKDYPGQDGRVDTAIISPIKIQLRKLDAEARLSPPPEQHELNRKVEKLREQLRLAFELINIERKMRLQMPQLTRRIFP</sequence>
<gene>
    <name evidence="1" type="ORF">AAE3_LOCUS12787</name>
</gene>
<evidence type="ECO:0000313" key="2">
    <source>
        <dbReference type="Proteomes" id="UP000467700"/>
    </source>
</evidence>
<comment type="caution">
    <text evidence="1">The sequence shown here is derived from an EMBL/GenBank/DDBJ whole genome shotgun (WGS) entry which is preliminary data.</text>
</comment>
<keyword evidence="2" id="KW-1185">Reference proteome</keyword>
<evidence type="ECO:0000313" key="1">
    <source>
        <dbReference type="EMBL" id="CAA7270325.1"/>
    </source>
</evidence>
<reference evidence="1 2" key="1">
    <citation type="submission" date="2020-01" db="EMBL/GenBank/DDBJ databases">
        <authorList>
            <person name="Gupta K D."/>
        </authorList>
    </citation>
    <scope>NUCLEOTIDE SEQUENCE [LARGE SCALE GENOMIC DNA]</scope>
</reference>
<name>A0A8S0W4M1_CYCAE</name>
<proteinExistence type="predicted"/>
<dbReference type="AlphaFoldDB" id="A0A8S0W4M1"/>